<dbReference type="Pfam" id="PF00329">
    <property type="entry name" value="Complex1_30kDa"/>
    <property type="match status" value="1"/>
</dbReference>
<evidence type="ECO:0000313" key="5">
    <source>
        <dbReference type="EMBL" id="SFV69586.1"/>
    </source>
</evidence>
<dbReference type="GO" id="GO:0016829">
    <property type="term" value="F:lyase activity"/>
    <property type="evidence" value="ECO:0007669"/>
    <property type="project" value="UniProtKB-KW"/>
</dbReference>
<feature type="domain" description="NADH-quinone oxidoreductase subunit D" evidence="4">
    <location>
        <begin position="233"/>
        <end position="387"/>
    </location>
</feature>
<dbReference type="InterPro" id="IPR029014">
    <property type="entry name" value="NiFe-Hase_large"/>
</dbReference>
<gene>
    <name evidence="5" type="ORF">MNB_SV-14-366</name>
</gene>
<proteinExistence type="predicted"/>
<dbReference type="EMBL" id="FPHN01000278">
    <property type="protein sequence ID" value="SFV69586.1"/>
    <property type="molecule type" value="Genomic_DNA"/>
</dbReference>
<dbReference type="GO" id="GO:0051287">
    <property type="term" value="F:NAD binding"/>
    <property type="evidence" value="ECO:0007669"/>
    <property type="project" value="InterPro"/>
</dbReference>
<accession>A0A1W1CUT6</accession>
<sequence length="463" mass="53882">MRKKEENMRLIARYAKDKGKNFEIVTCYDKKIERVLIFKEKPEIETISYQHPSAIWFERKMQDDFGIIIIDAFDRRPLLHHERFPKNIQPMCKDFKEKSLKEEPFEPYEYETIKGDSVFQVSVGPIHAGIIEPGHFHFSQAGEAMLHLEVRHFYKYRAIEKMLEGKTVFEAKAIIERISGNESVAYQHCWRDIVLEATHSKLNLRAKKYHALLLEIERIIHHLTDIGFIPNDAGFGSALAFASKLSEDARRIMQEITGHRFGFGAIDFKEQHIDVAKVKLWLEQLSKDINYFESWIMDIPSLWDRFDTTGRLSPKEAQKYDTVGVVAKASTLAIDRRLDDEFYIKHGFKVVLEKSGDVSARFKVRIKEIQNSITMIEQLLIEKIPAMELNNIEDGEYMAFCESSIGELFMAIDIKEGLIERFFARNPSFVNWQGVHLMMRRDIIADFPLINKSCDLSYAGNDL</sequence>
<name>A0A1W1CUT6_9ZZZZ</name>
<reference evidence="5" key="1">
    <citation type="submission" date="2016-10" db="EMBL/GenBank/DDBJ databases">
        <authorList>
            <person name="de Groot N.N."/>
        </authorList>
    </citation>
    <scope>NUCLEOTIDE SEQUENCE</scope>
</reference>
<dbReference type="SUPFAM" id="SSF143243">
    <property type="entry name" value="Nqo5-like"/>
    <property type="match status" value="1"/>
</dbReference>
<dbReference type="GO" id="GO:0048038">
    <property type="term" value="F:quinone binding"/>
    <property type="evidence" value="ECO:0007669"/>
    <property type="project" value="InterPro"/>
</dbReference>
<dbReference type="GO" id="GO:0016651">
    <property type="term" value="F:oxidoreductase activity, acting on NAD(P)H"/>
    <property type="evidence" value="ECO:0007669"/>
    <property type="project" value="InterPro"/>
</dbReference>
<dbReference type="InterPro" id="IPR001135">
    <property type="entry name" value="NADH_Q_OxRdtase_suD"/>
</dbReference>
<dbReference type="GO" id="GO:0008137">
    <property type="term" value="F:NADH dehydrogenase (ubiquinone) activity"/>
    <property type="evidence" value="ECO:0007669"/>
    <property type="project" value="InterPro"/>
</dbReference>
<keyword evidence="1" id="KW-0560">Oxidoreductase</keyword>
<dbReference type="SUPFAM" id="SSF56762">
    <property type="entry name" value="HydB/Nqo4-like"/>
    <property type="match status" value="1"/>
</dbReference>
<evidence type="ECO:0000256" key="1">
    <source>
        <dbReference type="ARBA" id="ARBA00023002"/>
    </source>
</evidence>
<dbReference type="Gene3D" id="1.10.645.10">
    <property type="entry name" value="Cytochrome-c3 Hydrogenase, chain B"/>
    <property type="match status" value="1"/>
</dbReference>
<evidence type="ECO:0000259" key="4">
    <source>
        <dbReference type="Pfam" id="PF00346"/>
    </source>
</evidence>
<organism evidence="5">
    <name type="scientific">hydrothermal vent metagenome</name>
    <dbReference type="NCBI Taxonomy" id="652676"/>
    <lineage>
        <taxon>unclassified sequences</taxon>
        <taxon>metagenomes</taxon>
        <taxon>ecological metagenomes</taxon>
    </lineage>
</organism>
<dbReference type="PANTHER" id="PTHR43485">
    <property type="entry name" value="HYDROGENASE-4 COMPONENT G"/>
    <property type="match status" value="1"/>
</dbReference>
<dbReference type="InterPro" id="IPR052197">
    <property type="entry name" value="ComplexI_49kDa-like"/>
</dbReference>
<dbReference type="AlphaFoldDB" id="A0A1W1CUT6"/>
<dbReference type="InterPro" id="IPR037232">
    <property type="entry name" value="NADH_quin_OxRdtase_su_C/D-like"/>
</dbReference>
<dbReference type="InterPro" id="IPR001268">
    <property type="entry name" value="NADH_UbQ_OxRdtase_30kDa_su"/>
</dbReference>
<protein>
    <submittedName>
        <fullName evidence="5">Formate hydrogenlyase subunit 5</fullName>
    </submittedName>
</protein>
<feature type="domain" description="NADH:ubiquinone oxidoreductase 30kDa subunit" evidence="3">
    <location>
        <begin position="17"/>
        <end position="97"/>
    </location>
</feature>
<keyword evidence="2" id="KW-0520">NAD</keyword>
<evidence type="ECO:0000256" key="2">
    <source>
        <dbReference type="ARBA" id="ARBA00023027"/>
    </source>
</evidence>
<evidence type="ECO:0000259" key="3">
    <source>
        <dbReference type="Pfam" id="PF00329"/>
    </source>
</evidence>
<keyword evidence="5" id="KW-0456">Lyase</keyword>
<dbReference type="PANTHER" id="PTHR43485:SF1">
    <property type="entry name" value="FORMATE HYDROGENLYASE SUBUNIT 5-RELATED"/>
    <property type="match status" value="1"/>
</dbReference>
<dbReference type="Pfam" id="PF00346">
    <property type="entry name" value="Complex1_49kDa"/>
    <property type="match status" value="1"/>
</dbReference>